<comment type="caution">
    <text evidence="2">The sequence shown here is derived from an EMBL/GenBank/DDBJ whole genome shotgun (WGS) entry which is preliminary data.</text>
</comment>
<dbReference type="RefSeq" id="WP_141966639.1">
    <property type="nucleotide sequence ID" value="NZ_VFMJ01000001.1"/>
</dbReference>
<dbReference type="SUPFAM" id="SSF52266">
    <property type="entry name" value="SGNH hydrolase"/>
    <property type="match status" value="1"/>
</dbReference>
<gene>
    <name evidence="2" type="ORF">FHU12_0013</name>
</gene>
<evidence type="ECO:0000313" key="3">
    <source>
        <dbReference type="Proteomes" id="UP000320710"/>
    </source>
</evidence>
<protein>
    <submittedName>
        <fullName evidence="2">GDSL-like lipase/acylhydrolase family protein</fullName>
    </submittedName>
</protein>
<dbReference type="Pfam" id="PF13472">
    <property type="entry name" value="Lipase_GDSL_2"/>
    <property type="match status" value="1"/>
</dbReference>
<dbReference type="Gene3D" id="2.60.120.260">
    <property type="entry name" value="Galactose-binding domain-like"/>
    <property type="match status" value="1"/>
</dbReference>
<name>A0AA46K0Z1_SERMA</name>
<reference evidence="2 3" key="2">
    <citation type="submission" date="2019-07" db="EMBL/GenBank/DDBJ databases">
        <title>Investigation of anaerobic lignin degradation for improved lignocellulosic biofuels.</title>
        <authorList>
            <person name="Deangelis K.PhD."/>
        </authorList>
    </citation>
    <scope>NUCLEOTIDE SEQUENCE [LARGE SCALE GENOMIC DNA]</scope>
    <source>
        <strain evidence="2 3">106R</strain>
    </source>
</reference>
<feature type="domain" description="SGNH hydrolase-type esterase" evidence="1">
    <location>
        <begin position="459"/>
        <end position="598"/>
    </location>
</feature>
<sequence length="608" mass="65354">MSSEGLPVDGVVGTDIVLGARSTQQATDEAKSSLSADSAAQSADAAFKFSRQAKEAVSGADDAAERAETAAENAQNIADANTYYTSSTDPDGTIAGIAGTPDGKLFRVAIPDGGGVTVIFNYYKNAGGVAEFINSEASERFVTSVSRRVMQALRRVGALESKTKRIAQSREHFSTAQDMSGNVLTSFEFGRFDAFGAGNRLVKSIAKKLRITQKMLKPMRDLGNLIAIKDMSDNVILGFKDGMLVAKGIHKDTLKSSAIMSFTDGSSLWPYRAKVAKHDIGSNQNLRIITVGDSWMEWKSISQAIANLIYSKYGRGGDGWVSFNIDGGTETNNCLNNVSIVHNGFTVYDASNGSAPNSDIGCSHDGFSLTSANQFATLQINGVNCNTLRINYYDGDGTFNYRVDGAGDWVAVVGGNTKTKKFVDITGLSDGEHSLRINTNGNTGTVSLYGFNADKPIGATLYKCGNGGMTTPMYSYVLPHIPHFVEYINPDVAIIIIGINDYWKSVSIDAFYAGYSDLIDSYRSVNKDMGIILISPPIPNATGATNMSVFNDAIRSLSVQKNAEFYSGYDVFPKNWADGDAAGLWFNNLHLNDVGAQLLATQNVEKFL</sequence>
<dbReference type="InterPro" id="IPR036514">
    <property type="entry name" value="SGNH_hydro_sf"/>
</dbReference>
<dbReference type="EMBL" id="VFMJ01000001">
    <property type="protein sequence ID" value="TQI82575.1"/>
    <property type="molecule type" value="Genomic_DNA"/>
</dbReference>
<dbReference type="Gene3D" id="3.40.50.1110">
    <property type="entry name" value="SGNH hydrolase"/>
    <property type="match status" value="1"/>
</dbReference>
<dbReference type="InterPro" id="IPR013830">
    <property type="entry name" value="SGNH_hydro"/>
</dbReference>
<evidence type="ECO:0000259" key="1">
    <source>
        <dbReference type="Pfam" id="PF13472"/>
    </source>
</evidence>
<reference evidence="2 3" key="1">
    <citation type="submission" date="2019-06" db="EMBL/GenBank/DDBJ databases">
        <authorList>
            <person name="Deangelis K."/>
            <person name="Huntemann M."/>
            <person name="Clum A."/>
            <person name="Pillay M."/>
            <person name="Palaniappan K."/>
            <person name="Varghese N."/>
            <person name="Mikhailova N."/>
            <person name="Stamatis D."/>
            <person name="Reddy T."/>
            <person name="Daum C."/>
            <person name="Shapiro N."/>
            <person name="Ivanova N."/>
            <person name="Kyrpides N."/>
            <person name="Woyke T."/>
        </authorList>
    </citation>
    <scope>NUCLEOTIDE SEQUENCE [LARGE SCALE GENOMIC DNA]</scope>
    <source>
        <strain evidence="2 3">106R</strain>
    </source>
</reference>
<evidence type="ECO:0000313" key="2">
    <source>
        <dbReference type="EMBL" id="TQI82575.1"/>
    </source>
</evidence>
<organism evidence="2 3">
    <name type="scientific">Serratia marcescens</name>
    <dbReference type="NCBI Taxonomy" id="615"/>
    <lineage>
        <taxon>Bacteria</taxon>
        <taxon>Pseudomonadati</taxon>
        <taxon>Pseudomonadota</taxon>
        <taxon>Gammaproteobacteria</taxon>
        <taxon>Enterobacterales</taxon>
        <taxon>Yersiniaceae</taxon>
        <taxon>Serratia</taxon>
    </lineage>
</organism>
<dbReference type="Proteomes" id="UP000320710">
    <property type="component" value="Unassembled WGS sequence"/>
</dbReference>
<accession>A0AA46K0Z1</accession>
<dbReference type="GO" id="GO:0016788">
    <property type="term" value="F:hydrolase activity, acting on ester bonds"/>
    <property type="evidence" value="ECO:0007669"/>
    <property type="project" value="UniProtKB-ARBA"/>
</dbReference>
<proteinExistence type="predicted"/>
<dbReference type="AlphaFoldDB" id="A0AA46K0Z1"/>